<name>A0AAD3DWZ8_9CHLO</name>
<gene>
    <name evidence="2" type="ORF">Agub_g11638</name>
</gene>
<protein>
    <submittedName>
        <fullName evidence="2">Uncharacterized protein</fullName>
    </submittedName>
</protein>
<feature type="non-terminal residue" evidence="2">
    <location>
        <position position="1"/>
    </location>
</feature>
<keyword evidence="3" id="KW-1185">Reference proteome</keyword>
<feature type="compositionally biased region" description="Polar residues" evidence="1">
    <location>
        <begin position="84"/>
        <end position="95"/>
    </location>
</feature>
<proteinExistence type="predicted"/>
<accession>A0AAD3DWZ8</accession>
<reference evidence="2 3" key="1">
    <citation type="journal article" date="2021" name="Sci. Rep.">
        <title>Genome sequencing of the multicellular alga Astrephomene provides insights into convergent evolution of germ-soma differentiation.</title>
        <authorList>
            <person name="Yamashita S."/>
            <person name="Yamamoto K."/>
            <person name="Matsuzaki R."/>
            <person name="Suzuki S."/>
            <person name="Yamaguchi H."/>
            <person name="Hirooka S."/>
            <person name="Minakuchi Y."/>
            <person name="Miyagishima S."/>
            <person name="Kawachi M."/>
            <person name="Toyoda A."/>
            <person name="Nozaki H."/>
        </authorList>
    </citation>
    <scope>NUCLEOTIDE SEQUENCE [LARGE SCALE GENOMIC DNA]</scope>
    <source>
        <strain evidence="2 3">NIES-4017</strain>
    </source>
</reference>
<evidence type="ECO:0000256" key="1">
    <source>
        <dbReference type="SAM" id="MobiDB-lite"/>
    </source>
</evidence>
<evidence type="ECO:0000313" key="3">
    <source>
        <dbReference type="Proteomes" id="UP001054857"/>
    </source>
</evidence>
<evidence type="ECO:0000313" key="2">
    <source>
        <dbReference type="EMBL" id="GFR49615.1"/>
    </source>
</evidence>
<dbReference type="EMBL" id="BMAR01000031">
    <property type="protein sequence ID" value="GFR49615.1"/>
    <property type="molecule type" value="Genomic_DNA"/>
</dbReference>
<feature type="region of interest" description="Disordered" evidence="1">
    <location>
        <begin position="82"/>
        <end position="102"/>
    </location>
</feature>
<sequence length="102" mass="11210">MRQMAAGPSIKEQRVTVDTALSLQLWRATGLAPKALQCPRHVFSSEPDSEPSTSAPPADPFVFRVPQLPLSSQCFYNGPIDTLPSYQQSGNQGLQLSRRPTR</sequence>
<organism evidence="2 3">
    <name type="scientific">Astrephomene gubernaculifera</name>
    <dbReference type="NCBI Taxonomy" id="47775"/>
    <lineage>
        <taxon>Eukaryota</taxon>
        <taxon>Viridiplantae</taxon>
        <taxon>Chlorophyta</taxon>
        <taxon>core chlorophytes</taxon>
        <taxon>Chlorophyceae</taxon>
        <taxon>CS clade</taxon>
        <taxon>Chlamydomonadales</taxon>
        <taxon>Astrephomenaceae</taxon>
        <taxon>Astrephomene</taxon>
    </lineage>
</organism>
<dbReference type="Proteomes" id="UP001054857">
    <property type="component" value="Unassembled WGS sequence"/>
</dbReference>
<dbReference type="AlphaFoldDB" id="A0AAD3DWZ8"/>
<comment type="caution">
    <text evidence="2">The sequence shown here is derived from an EMBL/GenBank/DDBJ whole genome shotgun (WGS) entry which is preliminary data.</text>
</comment>